<dbReference type="Proteomes" id="UP000593998">
    <property type="component" value="Chromosome"/>
</dbReference>
<dbReference type="RefSeq" id="WP_192910882.1">
    <property type="nucleotide sequence ID" value="NZ_CP062789.1"/>
</dbReference>
<evidence type="ECO:0000313" key="4">
    <source>
        <dbReference type="Proteomes" id="UP000593998"/>
    </source>
</evidence>
<dbReference type="Gene3D" id="3.40.50.300">
    <property type="entry name" value="P-loop containing nucleotide triphosphate hydrolases"/>
    <property type="match status" value="1"/>
</dbReference>
<dbReference type="AlphaFoldDB" id="A0A7L9IZ13"/>
<dbReference type="InterPro" id="IPR027417">
    <property type="entry name" value="P-loop_NTPase"/>
</dbReference>
<dbReference type="EMBL" id="CP062789">
    <property type="protein sequence ID" value="QOK22369.1"/>
    <property type="molecule type" value="Genomic_DNA"/>
</dbReference>
<reference evidence="3 4" key="1">
    <citation type="submission" date="2020-10" db="EMBL/GenBank/DDBJ databases">
        <title>Janibacter indicus TT2 genome sequence.</title>
        <authorList>
            <person name="Lee K."/>
            <person name="Ganzorig M."/>
        </authorList>
    </citation>
    <scope>NUCLEOTIDE SEQUENCE [LARGE SCALE GENOMIC DNA]</scope>
    <source>
        <strain evidence="3 4">TT2</strain>
    </source>
</reference>
<dbReference type="InterPro" id="IPR001482">
    <property type="entry name" value="T2SS/T4SS_dom"/>
</dbReference>
<evidence type="ECO:0000256" key="1">
    <source>
        <dbReference type="ARBA" id="ARBA00006611"/>
    </source>
</evidence>
<evidence type="ECO:0000313" key="3">
    <source>
        <dbReference type="EMBL" id="QOK22369.1"/>
    </source>
</evidence>
<accession>A0A7L9IZ13</accession>
<dbReference type="PANTHER" id="PTHR30486:SF6">
    <property type="entry name" value="TYPE IV PILUS RETRACTATION ATPASE PILT"/>
    <property type="match status" value="1"/>
</dbReference>
<gene>
    <name evidence="3" type="ORF">IGS73_14970</name>
</gene>
<dbReference type="PANTHER" id="PTHR30486">
    <property type="entry name" value="TWITCHING MOTILITY PROTEIN PILT"/>
    <property type="match status" value="1"/>
</dbReference>
<dbReference type="InterPro" id="IPR050921">
    <property type="entry name" value="T4SS_GSP_E_ATPase"/>
</dbReference>
<dbReference type="Gene3D" id="3.30.450.380">
    <property type="match status" value="1"/>
</dbReference>
<sequence>MSDHDGVDPTSLPLFAPGTASLNAAARFAAPPSIGFTPAPPVPLAASDRAGAGRVDWALLAELRGAAAKRLSTALEDHGRLSAMEQREMGRTIIQELLTDESQERAVSGRDAWSMPDREAMAQALDNALFGLGRLQPLIDDDTVENIQIAGADRVAVERTNGHLEDVDPVADDDEELIDFLVFLASRSEVNARPFSEAQPRLHMRLDGGARLAASAWVTRRPSVVIRRHRLREVALADLVERGSFTPVVASFLAAAIRAKKSIVVAGEQGAGKTTLVRALCSELDPDEAIGTFETEYELHLDELPRTRHRFVYAWEARPGSGEVGADGRQAGEITLSDLLYDSFRFNLSRQIVGEVRGGEIVAMVKAMQSGAGSISTTHARNAQSVMSKLVTCALEAGESREWAVSALSESLDIIVQASMRDVIDDDGQKRRVRWVSEILAVSPGEDWSRPATTTIFSTIPGTQTLVPGVMPDDLREELIPFGFDADAYYAAAGEAS</sequence>
<comment type="similarity">
    <text evidence="1">Belongs to the GSP E family.</text>
</comment>
<dbReference type="SUPFAM" id="SSF52540">
    <property type="entry name" value="P-loop containing nucleoside triphosphate hydrolases"/>
    <property type="match status" value="1"/>
</dbReference>
<feature type="domain" description="Bacterial type II secretion system protein E" evidence="2">
    <location>
        <begin position="221"/>
        <end position="421"/>
    </location>
</feature>
<organism evidence="3 4">
    <name type="scientific">Janibacter indicus</name>
    <dbReference type="NCBI Taxonomy" id="857417"/>
    <lineage>
        <taxon>Bacteria</taxon>
        <taxon>Bacillati</taxon>
        <taxon>Actinomycetota</taxon>
        <taxon>Actinomycetes</taxon>
        <taxon>Micrococcales</taxon>
        <taxon>Intrasporangiaceae</taxon>
        <taxon>Janibacter</taxon>
    </lineage>
</organism>
<dbReference type="CDD" id="cd01130">
    <property type="entry name" value="VirB11-like_ATPase"/>
    <property type="match status" value="1"/>
</dbReference>
<dbReference type="GO" id="GO:0016887">
    <property type="term" value="F:ATP hydrolysis activity"/>
    <property type="evidence" value="ECO:0007669"/>
    <property type="project" value="InterPro"/>
</dbReference>
<dbReference type="Pfam" id="PF00437">
    <property type="entry name" value="T2SSE"/>
    <property type="match status" value="1"/>
</dbReference>
<proteinExistence type="inferred from homology"/>
<evidence type="ECO:0000259" key="2">
    <source>
        <dbReference type="Pfam" id="PF00437"/>
    </source>
</evidence>
<protein>
    <submittedName>
        <fullName evidence="3">CpaF family protein</fullName>
    </submittedName>
</protein>
<name>A0A7L9IZ13_9MICO</name>